<organism evidence="1 2">
    <name type="scientific">Enterobacter cloacae</name>
    <dbReference type="NCBI Taxonomy" id="550"/>
    <lineage>
        <taxon>Bacteria</taxon>
        <taxon>Pseudomonadati</taxon>
        <taxon>Pseudomonadota</taxon>
        <taxon>Gammaproteobacteria</taxon>
        <taxon>Enterobacterales</taxon>
        <taxon>Enterobacteriaceae</taxon>
        <taxon>Enterobacter</taxon>
        <taxon>Enterobacter cloacae complex</taxon>
    </lineage>
</organism>
<evidence type="ECO:0000313" key="2">
    <source>
        <dbReference type="Proteomes" id="UP000255106"/>
    </source>
</evidence>
<gene>
    <name evidence="1" type="ORF">NCTC10005_03194</name>
</gene>
<dbReference type="AlphaFoldDB" id="A0A377LWU4"/>
<dbReference type="CDD" id="cd00254">
    <property type="entry name" value="LT-like"/>
    <property type="match status" value="1"/>
</dbReference>
<protein>
    <submittedName>
        <fullName evidence="1">Lytic transglycosylase, catalytic</fullName>
    </submittedName>
</protein>
<accession>A0A377LWU4</accession>
<reference evidence="1 2" key="1">
    <citation type="submission" date="2018-06" db="EMBL/GenBank/DDBJ databases">
        <authorList>
            <consortium name="Pathogen Informatics"/>
            <person name="Doyle S."/>
        </authorList>
    </citation>
    <scope>NUCLEOTIDE SEQUENCE [LARGE SCALE GENOMIC DNA]</scope>
    <source>
        <strain evidence="1 2">NCTC10005</strain>
    </source>
</reference>
<dbReference type="Gene3D" id="1.10.530.10">
    <property type="match status" value="1"/>
</dbReference>
<sequence>MGSLLQRYGGDLQKALTAYNWGMGNLEKKGMANAPEEARNYAPQIISRMQASQRYSYQAGSATGGGGTNITFQNTTIKTESRTLDSLAKEAANKGMAQSSLTQTFLHGAKQLMFSLNETTLLSAINSGNIFSHNQQYPFAWLRDLPEIRLKGIVSVLVPGD</sequence>
<proteinExistence type="predicted"/>
<dbReference type="EMBL" id="UGJB01000004">
    <property type="protein sequence ID" value="STQ10448.1"/>
    <property type="molecule type" value="Genomic_DNA"/>
</dbReference>
<dbReference type="InterPro" id="IPR023346">
    <property type="entry name" value="Lysozyme-like_dom_sf"/>
</dbReference>
<dbReference type="Proteomes" id="UP000255106">
    <property type="component" value="Unassembled WGS sequence"/>
</dbReference>
<dbReference type="SUPFAM" id="SSF53955">
    <property type="entry name" value="Lysozyme-like"/>
    <property type="match status" value="1"/>
</dbReference>
<name>A0A377LWU4_ENTCL</name>
<evidence type="ECO:0000313" key="1">
    <source>
        <dbReference type="EMBL" id="STQ10448.1"/>
    </source>
</evidence>